<reference evidence="2" key="1">
    <citation type="journal article" date="2020" name="Genome Biol.">
        <title>Gamete binning: chromosome-level and haplotype-resolved genome assembly enabled by high-throughput single-cell sequencing of gamete genomes.</title>
        <authorList>
            <person name="Campoy J.A."/>
            <person name="Sun H."/>
            <person name="Goel M."/>
            <person name="Jiao W.-B."/>
            <person name="Folz-Donahue K."/>
            <person name="Wang N."/>
            <person name="Rubio M."/>
            <person name="Liu C."/>
            <person name="Kukat C."/>
            <person name="Ruiz D."/>
            <person name="Huettel B."/>
            <person name="Schneeberger K."/>
        </authorList>
    </citation>
    <scope>NUCLEOTIDE SEQUENCE [LARGE SCALE GENOMIC DNA]</scope>
    <source>
        <strain evidence="2">cv. Rojo Pasion</strain>
    </source>
</reference>
<dbReference type="Gene3D" id="3.90.1410.10">
    <property type="entry name" value="set domain protein methyltransferase, domain 1"/>
    <property type="match status" value="1"/>
</dbReference>
<dbReference type="PANTHER" id="PTHR13271:SF55">
    <property type="entry name" value="SET DOMAIN-CONTAINING PROTEIN"/>
    <property type="match status" value="1"/>
</dbReference>
<dbReference type="InterPro" id="IPR050600">
    <property type="entry name" value="SETD3_SETD6_MTase"/>
</dbReference>
<gene>
    <name evidence="1" type="ORF">ORAREDHAP_LOCUS15214</name>
</gene>
<dbReference type="SUPFAM" id="SSF82199">
    <property type="entry name" value="SET domain"/>
    <property type="match status" value="1"/>
</dbReference>
<dbReference type="AlphaFoldDB" id="A0A6J5WEQ5"/>
<proteinExistence type="predicted"/>
<dbReference type="CDD" id="cd10527">
    <property type="entry name" value="SET_LSMT"/>
    <property type="match status" value="1"/>
</dbReference>
<evidence type="ECO:0000313" key="2">
    <source>
        <dbReference type="Proteomes" id="UP000507245"/>
    </source>
</evidence>
<dbReference type="OrthoDB" id="42889at2759"/>
<dbReference type="Proteomes" id="UP000507245">
    <property type="component" value="Unassembled WGS sequence"/>
</dbReference>
<protein>
    <submittedName>
        <fullName evidence="1">Uncharacterized protein</fullName>
    </submittedName>
</protein>
<dbReference type="GO" id="GO:0016279">
    <property type="term" value="F:protein-lysine N-methyltransferase activity"/>
    <property type="evidence" value="ECO:0007669"/>
    <property type="project" value="TreeGrafter"/>
</dbReference>
<accession>A0A6J5WEQ5</accession>
<dbReference type="EMBL" id="CAEKKB010000002">
    <property type="protein sequence ID" value="CAB4300246.1"/>
    <property type="molecule type" value="Genomic_DNA"/>
</dbReference>
<evidence type="ECO:0000313" key="1">
    <source>
        <dbReference type="EMBL" id="CAB4300246.1"/>
    </source>
</evidence>
<dbReference type="PANTHER" id="PTHR13271">
    <property type="entry name" value="UNCHARACTERIZED PUTATIVE METHYLTRANSFERASE"/>
    <property type="match status" value="1"/>
</dbReference>
<name>A0A6J5WEQ5_PRUAR</name>
<organism evidence="1 2">
    <name type="scientific">Prunus armeniaca</name>
    <name type="common">Apricot</name>
    <name type="synonym">Armeniaca vulgaris</name>
    <dbReference type="NCBI Taxonomy" id="36596"/>
    <lineage>
        <taxon>Eukaryota</taxon>
        <taxon>Viridiplantae</taxon>
        <taxon>Streptophyta</taxon>
        <taxon>Embryophyta</taxon>
        <taxon>Tracheophyta</taxon>
        <taxon>Spermatophyta</taxon>
        <taxon>Magnoliopsida</taxon>
        <taxon>eudicotyledons</taxon>
        <taxon>Gunneridae</taxon>
        <taxon>Pentapetalae</taxon>
        <taxon>rosids</taxon>
        <taxon>fabids</taxon>
        <taxon>Rosales</taxon>
        <taxon>Rosaceae</taxon>
        <taxon>Amygdaloideae</taxon>
        <taxon>Amygdaleae</taxon>
        <taxon>Prunus</taxon>
    </lineage>
</organism>
<keyword evidence="2" id="KW-1185">Reference proteome</keyword>
<dbReference type="InterPro" id="IPR046341">
    <property type="entry name" value="SET_dom_sf"/>
</dbReference>
<sequence length="575" mass="64597">MASSLEEAKLERFLQWLQVNGAELRGCKIKYSDSSKGFGIFSSNEVSDGVLLVVPLDLAITPMRVLQDPLLGPECRAMFEEGDVDDRFLMILFLTVERVRKNSSWKPYLDMLPTTFGNPLWFTDDELLELKGTTLYRATELQKKSLRSLYDGKLKTLVEKLLTLDGDLERDVCFEDFLWANSLFWTRALNIPLPYSYVFPQIQENKNDSASDGKNSEVSTTHICMEELVTGMDEKGCQVEGVDIQVNGVTSTSKQKETVWVEGLVPGIDFCNHDLKAAATWEVDDTGSTTGIPFSMYLLSAVQPLQIQGEISISYGNKGNEELLYLYGFVLDGNPDDYLMVHYPMEAIQSVPFSDSKSQLLEAQKAEMRCLLPRSLLDLGFFPVDISNKEGDDKCKLDHVCSYSWSGQRKMPTYLHRLVFPENFLTALRTIAMQEDELFQVSSLLEELVRSGVGRQPSDSEVRAAVWEACGDSGALQLLVDLLNVRLTDLLESSGTEDSDTNLLKNAHIVESANQHTDENSLSQETNGSGCTQQHKLMSRNVWASIVYRRGQKQLTRFFLKEAEHALELALSEGN</sequence>